<name>A0A2P7EBP4_9SYNE</name>
<sequence>MRVCISNCKSGFTHKLRQCYVLTDLTNGCESPVAAMRLSWPQHLQASRSVEMASDEQRGMAMALMGISLLVLSQDLLDLGLRSQDTCEDTEAQQEPNLLNKA</sequence>
<dbReference type="AlphaFoldDB" id="A0A2P7EBP4"/>
<comment type="caution">
    <text evidence="1">The sequence shown here is derived from an EMBL/GenBank/DDBJ whole genome shotgun (WGS) entry which is preliminary data.</text>
</comment>
<protein>
    <submittedName>
        <fullName evidence="1">Uncharacterized protein</fullName>
    </submittedName>
</protein>
<evidence type="ECO:0000313" key="1">
    <source>
        <dbReference type="EMBL" id="PSI00633.1"/>
    </source>
</evidence>
<evidence type="ECO:0000313" key="2">
    <source>
        <dbReference type="Proteomes" id="UP000240206"/>
    </source>
</evidence>
<gene>
    <name evidence="1" type="ORF">C7K08_12100</name>
</gene>
<dbReference type="Proteomes" id="UP000240206">
    <property type="component" value="Unassembled WGS sequence"/>
</dbReference>
<organism evidence="1 2">
    <name type="scientific">Synechococcus lacustris str. Tous</name>
    <dbReference type="NCBI Taxonomy" id="1910958"/>
    <lineage>
        <taxon>Bacteria</taxon>
        <taxon>Bacillati</taxon>
        <taxon>Cyanobacteriota</taxon>
        <taxon>Cyanophyceae</taxon>
        <taxon>Synechococcales</taxon>
        <taxon>Synechococcaceae</taxon>
        <taxon>Synechococcus</taxon>
    </lineage>
</organism>
<keyword evidence="2" id="KW-1185">Reference proteome</keyword>
<accession>A0A2P7EBP4</accession>
<reference evidence="2" key="1">
    <citation type="submission" date="2018-03" db="EMBL/GenBank/DDBJ databases">
        <title>Ecological and genomic features of two cosmopolitan and abundant freshwater picocyanobacteria.</title>
        <authorList>
            <person name="Cabello-Yeves P.J."/>
            <person name="Picazo A."/>
            <person name="Camacho A."/>
            <person name="Callieri C."/>
            <person name="Rosselli R."/>
            <person name="Roda-Garcia J."/>
            <person name="Coutinho F.H."/>
            <person name="Rodriguez-Valera F."/>
        </authorList>
    </citation>
    <scope>NUCLEOTIDE SEQUENCE [LARGE SCALE GENOMIC DNA]</scope>
    <source>
        <strain evidence="2">Tous</strain>
    </source>
</reference>
<proteinExistence type="predicted"/>
<dbReference type="EMBL" id="PXVC01000093">
    <property type="protein sequence ID" value="PSI00633.1"/>
    <property type="molecule type" value="Genomic_DNA"/>
</dbReference>